<evidence type="ECO:0000256" key="2">
    <source>
        <dbReference type="ARBA" id="ARBA00012483"/>
    </source>
</evidence>
<dbReference type="GeneID" id="110012158"/>
<dbReference type="PANTHER" id="PTHR45647">
    <property type="entry name" value="OS02G0152300 PROTEIN"/>
    <property type="match status" value="1"/>
</dbReference>
<feature type="domain" description="UspA" evidence="4">
    <location>
        <begin position="18"/>
        <end position="130"/>
    </location>
</feature>
<dbReference type="Pfam" id="PF00582">
    <property type="entry name" value="Usp"/>
    <property type="match status" value="1"/>
</dbReference>
<comment type="catalytic activity">
    <reaction evidence="1">
        <text>S-ubiquitinyl-[E2 ubiquitin-conjugating enzyme]-L-cysteine + [acceptor protein]-L-lysine = [E2 ubiquitin-conjugating enzyme]-L-cysteine + N(6)-ubiquitinyl-[acceptor protein]-L-lysine.</text>
        <dbReference type="EC" id="2.3.2.27"/>
    </reaction>
</comment>
<dbReference type="Proteomes" id="UP000504604">
    <property type="component" value="Linkage group LG1"/>
</dbReference>
<evidence type="ECO:0000256" key="1">
    <source>
        <dbReference type="ARBA" id="ARBA00000900"/>
    </source>
</evidence>
<accession>A0A8M8V2E9</accession>
<dbReference type="PANTHER" id="PTHR45647:SF51">
    <property type="entry name" value="PROTEIN KINASE SUPERFAMILY PROTEIN"/>
    <property type="match status" value="1"/>
</dbReference>
<feature type="non-terminal residue" evidence="6">
    <location>
        <position position="136"/>
    </location>
</feature>
<reference evidence="5" key="1">
    <citation type="submission" date="2024-10" db="UniProtKB">
        <authorList>
            <consortium name="RefSeq"/>
        </authorList>
    </citation>
    <scope>NUCLEOTIDE SEQUENCE [LARGE SCALE GENOMIC DNA]</scope>
    <source>
        <strain evidence="5">cv. Zhongzhi No. 13</strain>
    </source>
</reference>
<dbReference type="OrthoDB" id="786795at2759"/>
<dbReference type="SUPFAM" id="SSF52402">
    <property type="entry name" value="Adenine nucleotide alpha hydrolases-like"/>
    <property type="match status" value="1"/>
</dbReference>
<evidence type="ECO:0000256" key="3">
    <source>
        <dbReference type="ARBA" id="ARBA00022786"/>
    </source>
</evidence>
<evidence type="ECO:0000259" key="4">
    <source>
        <dbReference type="Pfam" id="PF00582"/>
    </source>
</evidence>
<evidence type="ECO:0000313" key="6">
    <source>
        <dbReference type="RefSeq" id="XP_020550499.1"/>
    </source>
</evidence>
<dbReference type="GO" id="GO:0061630">
    <property type="term" value="F:ubiquitin protein ligase activity"/>
    <property type="evidence" value="ECO:0007669"/>
    <property type="project" value="UniProtKB-EC"/>
</dbReference>
<keyword evidence="5" id="KW-1185">Reference proteome</keyword>
<sequence>MANCELEYSSEEGALSTVVAVDKDKNSQFAVRWAVENLRPNNRQIILVYVCTQQQNLRPQDGEARSLNQAELQQLFLPFRGFCARKGIRGKEVVLHAVDVTTALCEFISANCINTIVLGASSRGALARAFKNTDIP</sequence>
<protein>
    <recommendedName>
        <fullName evidence="2">RING-type E3 ubiquitin transferase</fullName>
        <ecNumber evidence="2">2.3.2.27</ecNumber>
    </recommendedName>
</protein>
<proteinExistence type="predicted"/>
<dbReference type="InterPro" id="IPR014729">
    <property type="entry name" value="Rossmann-like_a/b/a_fold"/>
</dbReference>
<dbReference type="EC" id="2.3.2.27" evidence="2"/>
<name>A0A8M8V2E9_SESIN</name>
<reference evidence="6" key="2">
    <citation type="submission" date="2025-08" db="UniProtKB">
        <authorList>
            <consortium name="RefSeq"/>
        </authorList>
    </citation>
    <scope>IDENTIFICATION</scope>
</reference>
<dbReference type="AlphaFoldDB" id="A0A8M8V2E9"/>
<dbReference type="RefSeq" id="XP_020550499.1">
    <property type="nucleotide sequence ID" value="XM_020694840.1"/>
</dbReference>
<evidence type="ECO:0000313" key="5">
    <source>
        <dbReference type="Proteomes" id="UP000504604"/>
    </source>
</evidence>
<dbReference type="InterPro" id="IPR006016">
    <property type="entry name" value="UspA"/>
</dbReference>
<gene>
    <name evidence="6" type="primary">LOC110012158</name>
</gene>
<organism evidence="5 6">
    <name type="scientific">Sesamum indicum</name>
    <name type="common">Oriental sesame</name>
    <name type="synonym">Sesamum orientale</name>
    <dbReference type="NCBI Taxonomy" id="4182"/>
    <lineage>
        <taxon>Eukaryota</taxon>
        <taxon>Viridiplantae</taxon>
        <taxon>Streptophyta</taxon>
        <taxon>Embryophyta</taxon>
        <taxon>Tracheophyta</taxon>
        <taxon>Spermatophyta</taxon>
        <taxon>Magnoliopsida</taxon>
        <taxon>eudicotyledons</taxon>
        <taxon>Gunneridae</taxon>
        <taxon>Pentapetalae</taxon>
        <taxon>asterids</taxon>
        <taxon>lamiids</taxon>
        <taxon>Lamiales</taxon>
        <taxon>Pedaliaceae</taxon>
        <taxon>Sesamum</taxon>
    </lineage>
</organism>
<keyword evidence="3" id="KW-0833">Ubl conjugation pathway</keyword>
<dbReference type="KEGG" id="sind:110012158"/>
<dbReference type="InterPro" id="IPR051348">
    <property type="entry name" value="U-box_ubiquitin_ligases"/>
</dbReference>
<dbReference type="Gene3D" id="3.40.50.620">
    <property type="entry name" value="HUPs"/>
    <property type="match status" value="1"/>
</dbReference>